<dbReference type="HOGENOM" id="CLU_1141978_0_0_0"/>
<dbReference type="KEGG" id="saci:Sinac_7629"/>
<geneLocation type="plasmid" evidence="2 3">
    <name>pSINAC02</name>
</geneLocation>
<gene>
    <name evidence="2" type="ordered locus">Sinac_7629</name>
</gene>
<organism evidence="2 3">
    <name type="scientific">Singulisphaera acidiphila (strain ATCC BAA-1392 / DSM 18658 / VKM B-2454 / MOB10)</name>
    <dbReference type="NCBI Taxonomy" id="886293"/>
    <lineage>
        <taxon>Bacteria</taxon>
        <taxon>Pseudomonadati</taxon>
        <taxon>Planctomycetota</taxon>
        <taxon>Planctomycetia</taxon>
        <taxon>Isosphaerales</taxon>
        <taxon>Isosphaeraceae</taxon>
        <taxon>Singulisphaera</taxon>
    </lineage>
</organism>
<reference evidence="2 3" key="1">
    <citation type="submission" date="2012-02" db="EMBL/GenBank/DDBJ databases">
        <title>Complete sequence of plasmid 2 of Singulisphaera acidiphila DSM 18658.</title>
        <authorList>
            <consortium name="US DOE Joint Genome Institute (JGI-PGF)"/>
            <person name="Lucas S."/>
            <person name="Copeland A."/>
            <person name="Lapidus A."/>
            <person name="Glavina del Rio T."/>
            <person name="Dalin E."/>
            <person name="Tice H."/>
            <person name="Bruce D."/>
            <person name="Goodwin L."/>
            <person name="Pitluck S."/>
            <person name="Peters L."/>
            <person name="Ovchinnikova G."/>
            <person name="Chertkov O."/>
            <person name="Kyrpides N."/>
            <person name="Mavromatis K."/>
            <person name="Ivanova N."/>
            <person name="Brettin T."/>
            <person name="Detter J.C."/>
            <person name="Han C."/>
            <person name="Larimer F."/>
            <person name="Land M."/>
            <person name="Hauser L."/>
            <person name="Markowitz V."/>
            <person name="Cheng J.-F."/>
            <person name="Hugenholtz P."/>
            <person name="Woyke T."/>
            <person name="Wu D."/>
            <person name="Tindall B."/>
            <person name="Pomrenke H."/>
            <person name="Brambilla E."/>
            <person name="Klenk H.-P."/>
            <person name="Eisen J.A."/>
        </authorList>
    </citation>
    <scope>NUCLEOTIDE SEQUENCE [LARGE SCALE GENOMIC DNA]</scope>
    <source>
        <strain evidence="3">ATCC BAA-1392 / DSM 18658 / VKM B-2454 / MOB10</strain>
        <plasmid evidence="2 3">pSINAC02</plasmid>
    </source>
</reference>
<protein>
    <submittedName>
        <fullName evidence="2">Uncharacterized protein</fullName>
    </submittedName>
</protein>
<evidence type="ECO:0000313" key="3">
    <source>
        <dbReference type="Proteomes" id="UP000010798"/>
    </source>
</evidence>
<dbReference type="AlphaFoldDB" id="L0DRN7"/>
<feature type="region of interest" description="Disordered" evidence="1">
    <location>
        <begin position="197"/>
        <end position="243"/>
    </location>
</feature>
<dbReference type="Proteomes" id="UP000010798">
    <property type="component" value="Plasmid pSINAC02"/>
</dbReference>
<dbReference type="RefSeq" id="WP_015250721.1">
    <property type="nucleotide sequence ID" value="NC_019894.1"/>
</dbReference>
<sequence length="243" mass="27245">MADDAELLSIPDKQAVEPVLLWKIYRYRDDRGNLIELEVTPDLKRALETIDQAFRRREQLRREGRWSTKEVNEAILAGSPRGPARFDLDEMADDPAHRTQLWVGANAWEGPRMGFTRFLGESVIWNGPPQRLADGRCPFCLGRELETHECCLGPCHRTGKDILIPSVTRADMAKRKPKQAPPADEVSVTLSVKCKANAKRKAKSLKGGAGSTDRRRRKVSALRREPGSYPRPPHVCNAVGTVS</sequence>
<keyword evidence="3" id="KW-1185">Reference proteome</keyword>
<accession>L0DRN7</accession>
<name>L0DRN7_SINAD</name>
<proteinExistence type="predicted"/>
<keyword evidence="2" id="KW-0614">Plasmid</keyword>
<evidence type="ECO:0000313" key="2">
    <source>
        <dbReference type="EMBL" id="AGA31660.1"/>
    </source>
</evidence>
<evidence type="ECO:0000256" key="1">
    <source>
        <dbReference type="SAM" id="MobiDB-lite"/>
    </source>
</evidence>
<dbReference type="EMBL" id="CP003366">
    <property type="protein sequence ID" value="AGA31660.1"/>
    <property type="molecule type" value="Genomic_DNA"/>
</dbReference>